<evidence type="ECO:0008006" key="3">
    <source>
        <dbReference type="Google" id="ProtNLM"/>
    </source>
</evidence>
<organism evidence="1 2">
    <name type="scientific">Afipia broomeae ATCC 49717</name>
    <dbReference type="NCBI Taxonomy" id="883078"/>
    <lineage>
        <taxon>Bacteria</taxon>
        <taxon>Pseudomonadati</taxon>
        <taxon>Pseudomonadota</taxon>
        <taxon>Alphaproteobacteria</taxon>
        <taxon>Hyphomicrobiales</taxon>
        <taxon>Nitrobacteraceae</taxon>
        <taxon>Afipia</taxon>
    </lineage>
</organism>
<evidence type="ECO:0000313" key="1">
    <source>
        <dbReference type="EMBL" id="EKS41437.1"/>
    </source>
</evidence>
<dbReference type="CDD" id="cd11374">
    <property type="entry name" value="CE4_u10"/>
    <property type="match status" value="1"/>
</dbReference>
<dbReference type="EMBL" id="AGWX01000001">
    <property type="protein sequence ID" value="EKS41437.1"/>
    <property type="molecule type" value="Genomic_DNA"/>
</dbReference>
<dbReference type="RefSeq" id="WP_006019236.1">
    <property type="nucleotide sequence ID" value="NZ_KB375282.1"/>
</dbReference>
<sequence>MKLLVSLHDVTPFHLPRLQRAEALCAALGVDKISFLLIPDYHSLGRSYLSRDFVAWCRRDRAFAVEWLLHGYTHADEAPSSVTLSPRDHFRRRFLTGSEGEFLPLEATDQRRRIQDGLAVFRQCLQRDPTGFVAPAWLFNRHLFPILRDGGIRYTEDHSRLFSVVTGESLRSPVITWATRSWWRKHGSVIAAPLLARHWHKEDILRVAMHPFDFDHPETVDSIRENLGRLMSERETVFISELDFGNAL</sequence>
<proteinExistence type="predicted"/>
<gene>
    <name evidence="1" type="ORF">HMPREF9695_00529</name>
</gene>
<dbReference type="AlphaFoldDB" id="K8PFM4"/>
<comment type="caution">
    <text evidence="1">The sequence shown here is derived from an EMBL/GenBank/DDBJ whole genome shotgun (WGS) entry which is preliminary data.</text>
</comment>
<dbReference type="GO" id="GO:0005975">
    <property type="term" value="P:carbohydrate metabolic process"/>
    <property type="evidence" value="ECO:0007669"/>
    <property type="project" value="InterPro"/>
</dbReference>
<evidence type="ECO:0000313" key="2">
    <source>
        <dbReference type="Proteomes" id="UP000001096"/>
    </source>
</evidence>
<accession>K8PFM4</accession>
<keyword evidence="2" id="KW-1185">Reference proteome</keyword>
<dbReference type="HOGENOM" id="CLU_079824_0_0_5"/>
<dbReference type="eggNOG" id="COG3233">
    <property type="taxonomic scope" value="Bacteria"/>
</dbReference>
<dbReference type="InterPro" id="IPR018763">
    <property type="entry name" value="DUF2334"/>
</dbReference>
<dbReference type="SUPFAM" id="SSF88713">
    <property type="entry name" value="Glycoside hydrolase/deacetylase"/>
    <property type="match status" value="1"/>
</dbReference>
<dbReference type="Proteomes" id="UP000001096">
    <property type="component" value="Unassembled WGS sequence"/>
</dbReference>
<name>K8PFM4_9BRAD</name>
<dbReference type="Pfam" id="PF10096">
    <property type="entry name" value="DUF2334"/>
    <property type="match status" value="1"/>
</dbReference>
<protein>
    <recommendedName>
        <fullName evidence="3">DUF2334 domain-containing protein</fullName>
    </recommendedName>
</protein>
<dbReference type="Gene3D" id="3.20.20.370">
    <property type="entry name" value="Glycoside hydrolase/deacetylase"/>
    <property type="match status" value="1"/>
</dbReference>
<reference evidence="1 2" key="1">
    <citation type="submission" date="2012-04" db="EMBL/GenBank/DDBJ databases">
        <title>The Genome Sequence of Afipia broomeae ATCC 49717.</title>
        <authorList>
            <consortium name="The Broad Institute Genome Sequencing Platform"/>
            <person name="Earl A."/>
            <person name="Ward D."/>
            <person name="Feldgarden M."/>
            <person name="Gevers D."/>
            <person name="Huys G."/>
            <person name="Walker B."/>
            <person name="Young S.K."/>
            <person name="Zeng Q."/>
            <person name="Gargeya S."/>
            <person name="Fitzgerald M."/>
            <person name="Haas B."/>
            <person name="Abouelleil A."/>
            <person name="Alvarado L."/>
            <person name="Arachchi H.M."/>
            <person name="Berlin A."/>
            <person name="Chapman S.B."/>
            <person name="Goldberg J."/>
            <person name="Griggs A."/>
            <person name="Gujja S."/>
            <person name="Hansen M."/>
            <person name="Howarth C."/>
            <person name="Imamovic A."/>
            <person name="Larimer J."/>
            <person name="McCowen C."/>
            <person name="Montmayeur A."/>
            <person name="Murphy C."/>
            <person name="Neiman D."/>
            <person name="Pearson M."/>
            <person name="Priest M."/>
            <person name="Roberts A."/>
            <person name="Saif S."/>
            <person name="Shea T."/>
            <person name="Sisk P."/>
            <person name="Sykes S."/>
            <person name="Wortman J."/>
            <person name="Nusbaum C."/>
            <person name="Birren B."/>
        </authorList>
    </citation>
    <scope>NUCLEOTIDE SEQUENCE [LARGE SCALE GENOMIC DNA]</scope>
    <source>
        <strain evidence="1 2">ATCC 49717</strain>
    </source>
</reference>
<dbReference type="InterPro" id="IPR011330">
    <property type="entry name" value="Glyco_hydro/deAcase_b/a-brl"/>
</dbReference>